<dbReference type="EMBL" id="CAUYUJ010016238">
    <property type="protein sequence ID" value="CAK0863231.1"/>
    <property type="molecule type" value="Genomic_DNA"/>
</dbReference>
<keyword evidence="3" id="KW-1185">Reference proteome</keyword>
<feature type="region of interest" description="Disordered" evidence="1">
    <location>
        <begin position="63"/>
        <end position="152"/>
    </location>
</feature>
<evidence type="ECO:0008006" key="4">
    <source>
        <dbReference type="Google" id="ProtNLM"/>
    </source>
</evidence>
<dbReference type="Proteomes" id="UP001189429">
    <property type="component" value="Unassembled WGS sequence"/>
</dbReference>
<organism evidence="2 3">
    <name type="scientific">Prorocentrum cordatum</name>
    <dbReference type="NCBI Taxonomy" id="2364126"/>
    <lineage>
        <taxon>Eukaryota</taxon>
        <taxon>Sar</taxon>
        <taxon>Alveolata</taxon>
        <taxon>Dinophyceae</taxon>
        <taxon>Prorocentrales</taxon>
        <taxon>Prorocentraceae</taxon>
        <taxon>Prorocentrum</taxon>
    </lineage>
</organism>
<feature type="compositionally biased region" description="Low complexity" evidence="1">
    <location>
        <begin position="123"/>
        <end position="134"/>
    </location>
</feature>
<protein>
    <recommendedName>
        <fullName evidence="4">Protein-tyrosine sulfotransferase</fullName>
    </recommendedName>
</protein>
<evidence type="ECO:0000313" key="3">
    <source>
        <dbReference type="Proteomes" id="UP001189429"/>
    </source>
</evidence>
<accession>A0ABN9UT54</accession>
<sequence length="429" mass="45941">MCRGQQKVRRASGIAAVALFVVVSLVRTALQSRVPALYRIQPLSLVSASPELHQSPVDVAVGIGAPADAPANPARTAANQKAAEDDEEAEEEGAAAKNGPEEAAAQSRTREEAAANEKATDEGAAGKAVAGDAATEGGAWRKQDGPQMSPACLKDAVEGPARLQRQIRSWQQCGLEPASCGKNFTPFLILEGQTGTTHLAQDVLRKHPELMWIGEGHDSCFLDMVRSGMGLPSPRLAAGTKTQRAESILDERVPPGMRFIHITRLNAIAWGLSTLHKEELLFCTGRGQARGGSGQGQAEMLKSAEAATCTADVYARKKVNITRLRWYVESKVRFERVRNETLRVLEGRGHPVLHISYEDLLADEQRVVDRITRFLGVSPVAAKEGNVAKKGSRDLRGSFTNWAELVAAFCGTELERDLGVAGGGPCAPG</sequence>
<dbReference type="Gene3D" id="3.40.50.300">
    <property type="entry name" value="P-loop containing nucleotide triphosphate hydrolases"/>
    <property type="match status" value="1"/>
</dbReference>
<reference evidence="2" key="1">
    <citation type="submission" date="2023-10" db="EMBL/GenBank/DDBJ databases">
        <authorList>
            <person name="Chen Y."/>
            <person name="Shah S."/>
            <person name="Dougan E. K."/>
            <person name="Thang M."/>
            <person name="Chan C."/>
        </authorList>
    </citation>
    <scope>NUCLEOTIDE SEQUENCE [LARGE SCALE GENOMIC DNA]</scope>
</reference>
<gene>
    <name evidence="2" type="ORF">PCOR1329_LOCUS51427</name>
</gene>
<dbReference type="InterPro" id="IPR027417">
    <property type="entry name" value="P-loop_NTPase"/>
</dbReference>
<feature type="compositionally biased region" description="Low complexity" evidence="1">
    <location>
        <begin position="95"/>
        <end position="106"/>
    </location>
</feature>
<proteinExistence type="predicted"/>
<dbReference type="SUPFAM" id="SSF52540">
    <property type="entry name" value="P-loop containing nucleoside triphosphate hydrolases"/>
    <property type="match status" value="1"/>
</dbReference>
<feature type="compositionally biased region" description="Low complexity" evidence="1">
    <location>
        <begin position="65"/>
        <end position="81"/>
    </location>
</feature>
<feature type="compositionally biased region" description="Acidic residues" evidence="1">
    <location>
        <begin position="84"/>
        <end position="93"/>
    </location>
</feature>
<feature type="compositionally biased region" description="Basic and acidic residues" evidence="1">
    <location>
        <begin position="108"/>
        <end position="121"/>
    </location>
</feature>
<evidence type="ECO:0000256" key="1">
    <source>
        <dbReference type="SAM" id="MobiDB-lite"/>
    </source>
</evidence>
<comment type="caution">
    <text evidence="2">The sequence shown here is derived from an EMBL/GenBank/DDBJ whole genome shotgun (WGS) entry which is preliminary data.</text>
</comment>
<name>A0ABN9UT54_9DINO</name>
<evidence type="ECO:0000313" key="2">
    <source>
        <dbReference type="EMBL" id="CAK0863231.1"/>
    </source>
</evidence>